<reference evidence="7 8" key="1">
    <citation type="journal article" date="2013" name="Nature">
        <title>Insights into bilaterian evolution from three spiralian genomes.</title>
        <authorList>
            <person name="Simakov O."/>
            <person name="Marletaz F."/>
            <person name="Cho S.J."/>
            <person name="Edsinger-Gonzales E."/>
            <person name="Havlak P."/>
            <person name="Hellsten U."/>
            <person name="Kuo D.H."/>
            <person name="Larsson T."/>
            <person name="Lv J."/>
            <person name="Arendt D."/>
            <person name="Savage R."/>
            <person name="Osoegawa K."/>
            <person name="de Jong P."/>
            <person name="Grimwood J."/>
            <person name="Chapman J.A."/>
            <person name="Shapiro H."/>
            <person name="Aerts A."/>
            <person name="Otillar R.P."/>
            <person name="Terry A.Y."/>
            <person name="Boore J.L."/>
            <person name="Grigoriev I.V."/>
            <person name="Lindberg D.R."/>
            <person name="Seaver E.C."/>
            <person name="Weisblat D.A."/>
            <person name="Putnam N.H."/>
            <person name="Rokhsar D.S."/>
        </authorList>
    </citation>
    <scope>NUCLEOTIDE SEQUENCE [LARGE SCALE GENOMIC DNA]</scope>
</reference>
<dbReference type="InterPro" id="IPR013937">
    <property type="entry name" value="Sorting_nexin_C"/>
</dbReference>
<evidence type="ECO:0008006" key="9">
    <source>
        <dbReference type="Google" id="ProtNLM"/>
    </source>
</evidence>
<evidence type="ECO:0000313" key="7">
    <source>
        <dbReference type="EMBL" id="ESO93906.1"/>
    </source>
</evidence>
<keyword evidence="8" id="KW-1185">Reference proteome</keyword>
<dbReference type="GeneID" id="20247721"/>
<keyword evidence="2" id="KW-0175">Coiled coil</keyword>
<dbReference type="PROSITE" id="PS51207">
    <property type="entry name" value="PXA"/>
    <property type="match status" value="1"/>
</dbReference>
<keyword evidence="3" id="KW-1133">Transmembrane helix</keyword>
<dbReference type="InterPro" id="IPR036305">
    <property type="entry name" value="RGS_sf"/>
</dbReference>
<dbReference type="PANTHER" id="PTHR22775:SF48">
    <property type="entry name" value="SORTING NEXIN-25"/>
    <property type="match status" value="1"/>
</dbReference>
<dbReference type="Pfam" id="PF02194">
    <property type="entry name" value="PXA"/>
    <property type="match status" value="1"/>
</dbReference>
<dbReference type="SUPFAM" id="SSF64268">
    <property type="entry name" value="PX domain"/>
    <property type="match status" value="1"/>
</dbReference>
<proteinExistence type="inferred from homology"/>
<evidence type="ECO:0000259" key="6">
    <source>
        <dbReference type="PROSITE" id="PS51207"/>
    </source>
</evidence>
<dbReference type="PANTHER" id="PTHR22775">
    <property type="entry name" value="SORTING NEXIN"/>
    <property type="match status" value="1"/>
</dbReference>
<gene>
    <name evidence="7" type="ORF">LOTGIDRAFT_228630</name>
</gene>
<keyword evidence="3" id="KW-0812">Transmembrane</keyword>
<dbReference type="GO" id="GO:0035091">
    <property type="term" value="F:phosphatidylinositol binding"/>
    <property type="evidence" value="ECO:0007669"/>
    <property type="project" value="InterPro"/>
</dbReference>
<evidence type="ECO:0000256" key="3">
    <source>
        <dbReference type="SAM" id="Phobius"/>
    </source>
</evidence>
<feature type="domain" description="PXA" evidence="6">
    <location>
        <begin position="91"/>
        <end position="261"/>
    </location>
</feature>
<feature type="coiled-coil region" evidence="2">
    <location>
        <begin position="534"/>
        <end position="587"/>
    </location>
</feature>
<dbReference type="Proteomes" id="UP000030746">
    <property type="component" value="Unassembled WGS sequence"/>
</dbReference>
<evidence type="ECO:0000256" key="2">
    <source>
        <dbReference type="SAM" id="Coils"/>
    </source>
</evidence>
<dbReference type="SMART" id="SM00315">
    <property type="entry name" value="RGS"/>
    <property type="match status" value="1"/>
</dbReference>
<organism evidence="7 8">
    <name type="scientific">Lottia gigantea</name>
    <name type="common">Giant owl limpet</name>
    <dbReference type="NCBI Taxonomy" id="225164"/>
    <lineage>
        <taxon>Eukaryota</taxon>
        <taxon>Metazoa</taxon>
        <taxon>Spiralia</taxon>
        <taxon>Lophotrochozoa</taxon>
        <taxon>Mollusca</taxon>
        <taxon>Gastropoda</taxon>
        <taxon>Patellogastropoda</taxon>
        <taxon>Lottioidea</taxon>
        <taxon>Lottiidae</taxon>
        <taxon>Lottia</taxon>
    </lineage>
</organism>
<dbReference type="Pfam" id="PF08628">
    <property type="entry name" value="Nexin_C"/>
    <property type="match status" value="1"/>
</dbReference>
<protein>
    <recommendedName>
        <fullName evidence="9">Sorting nexin-25</fullName>
    </recommendedName>
</protein>
<comment type="similarity">
    <text evidence="1">Belongs to the sorting nexin family.</text>
</comment>
<dbReference type="AlphaFoldDB" id="V4AK36"/>
<feature type="domain" description="RGS" evidence="4">
    <location>
        <begin position="389"/>
        <end position="504"/>
    </location>
</feature>
<feature type="transmembrane region" description="Helical" evidence="3">
    <location>
        <begin position="6"/>
        <end position="23"/>
    </location>
</feature>
<evidence type="ECO:0000313" key="8">
    <source>
        <dbReference type="Proteomes" id="UP000030746"/>
    </source>
</evidence>
<dbReference type="OMA" id="HKSATHQ"/>
<dbReference type="SMART" id="SM00313">
    <property type="entry name" value="PXA"/>
    <property type="match status" value="1"/>
</dbReference>
<evidence type="ECO:0000259" key="4">
    <source>
        <dbReference type="PROSITE" id="PS50132"/>
    </source>
</evidence>
<dbReference type="InterPro" id="IPR016137">
    <property type="entry name" value="RGS"/>
</dbReference>
<dbReference type="InterPro" id="IPR044926">
    <property type="entry name" value="RGS_subdomain_2"/>
</dbReference>
<dbReference type="CTD" id="20247721"/>
<feature type="domain" description="PX" evidence="5">
    <location>
        <begin position="610"/>
        <end position="735"/>
    </location>
</feature>
<dbReference type="SUPFAM" id="SSF48097">
    <property type="entry name" value="Regulator of G-protein signaling, RGS"/>
    <property type="match status" value="1"/>
</dbReference>
<dbReference type="EMBL" id="KB201890">
    <property type="protein sequence ID" value="ESO93906.1"/>
    <property type="molecule type" value="Genomic_DNA"/>
</dbReference>
<dbReference type="HOGENOM" id="CLU_005899_0_0_1"/>
<accession>V4AK36</accession>
<dbReference type="Pfam" id="PF00615">
    <property type="entry name" value="RGS"/>
    <property type="match status" value="1"/>
</dbReference>
<name>V4AK36_LOTGI</name>
<dbReference type="RefSeq" id="XP_009055525.1">
    <property type="nucleotide sequence ID" value="XM_009057277.1"/>
</dbReference>
<dbReference type="Pfam" id="PF00787">
    <property type="entry name" value="PX"/>
    <property type="match status" value="1"/>
</dbReference>
<sequence length="947" mass="109189">MKTVPVLGAVGVGFISIGLYYGILTTLIYITFNVSIVLLGLYLGAQWSLMSSKPYKPPPVEKEISFFSALIEKMIEKDQLKPDAVRKVVISRNIDNIIQEVLDLFTQDFILSWYKDLSIKQQPLVTALHGEVWQMIGELSTRLSKIDTVTVLTQDIVDILTDHFKDIRLANKRPNMKSGEETPKFLLHSWLTDEESEIDFLRKVTETLLVVLLPPHYVKTKQIRHLLREIITSTALKPLVDILCDPDYINQTLLDYLKYREKLSEDTRRTYTYAPTYEDFVKMIAAGSDIEHLKQIRYNIMSEIMQSTTINNIKRAQGLKTDKVSAPKGQTKGELLKARNLKRYINQLTVAKQQCEKRIQSLGGPDYKSYSDPRDGYIDQILPGQTVLSFNVIIDIPKARECFMKYLKKEGAESLLGFWNAVEDLRNANKQQRHQVASELYHQYIASSTTIVKLDKTIVKNIELFLRGDSGPEAFYDGQEVVSDLLEKKYYPSFIVSDTYHQYISYLEERDINVDVTPKDVDVFDDEDLDDSSSNFIDQQSNQAQKRLQQLDEKIVNKSQALQALKTQKLDDKIKKVESDMEAELDNLRFERRTIESHIVRTQQWIEYQGQWKANVQSAEVDTVGDKPVAYFVLVVHLSGQGGGQGLQDSVQGWVVSRTLEEFQALHSKLILICPWLKKKDMPSLSLNPFKSIDSAFLEKAKTSLDEYLQAVMRDDRMTQSEILYVFLTPTPEYLQQPVAQKKTTFSGFVNMVKSLPKRSESKNSSGDDDFLFLGEDSNKEDISRDSIAKPLYRFMNEVFELRGMFKWLRKSFITFVEVTFGRSINRQLHETVDWVFSESMIIYYIRLFKESMWPDGKWADLSNPRTDEEKLATRNDAKEKFISNIPDALKNLVGEDNAKHGTIKMFEVMQDIRLNKHIFYCLLQVFLNELIPELESVKDENEGDET</sequence>
<dbReference type="Gene3D" id="3.30.1520.10">
    <property type="entry name" value="Phox-like domain"/>
    <property type="match status" value="1"/>
</dbReference>
<dbReference type="InterPro" id="IPR036871">
    <property type="entry name" value="PX_dom_sf"/>
</dbReference>
<dbReference type="InterPro" id="IPR001683">
    <property type="entry name" value="PX_dom"/>
</dbReference>
<dbReference type="Gene3D" id="1.10.167.10">
    <property type="entry name" value="Regulator of G-protein Signalling 4, domain 2"/>
    <property type="match status" value="1"/>
</dbReference>
<dbReference type="KEGG" id="lgi:LOTGIDRAFT_228630"/>
<evidence type="ECO:0000256" key="1">
    <source>
        <dbReference type="ARBA" id="ARBA00010883"/>
    </source>
</evidence>
<dbReference type="PROSITE" id="PS50132">
    <property type="entry name" value="RGS"/>
    <property type="match status" value="1"/>
</dbReference>
<keyword evidence="3" id="KW-0472">Membrane</keyword>
<evidence type="ECO:0000259" key="5">
    <source>
        <dbReference type="PROSITE" id="PS50195"/>
    </source>
</evidence>
<dbReference type="STRING" id="225164.V4AK36"/>
<dbReference type="PROSITE" id="PS50195">
    <property type="entry name" value="PX"/>
    <property type="match status" value="1"/>
</dbReference>
<dbReference type="OrthoDB" id="120967at2759"/>
<dbReference type="InterPro" id="IPR003114">
    <property type="entry name" value="Phox_assoc"/>
</dbReference>
<dbReference type="SMART" id="SM00312">
    <property type="entry name" value="PX"/>
    <property type="match status" value="1"/>
</dbReference>